<sequence>MFTEQKPSAAVAARSLFAARARAGDWAASQRILMGWALLVALLVGIAMPAWSESQDIPAGPMKKVLRIAPGEQKILLFPERVTKVATSDPNVAAVAVSGARELLVTAKDEGSSILSVWLKGLEKPMRSTLVVSTTSGQALPFGTQVQTDIRILEVSRSELNSFGFEYSNIFDGGNTQVGISSPGGAGAAEGFNLFRLGKNSTTVINALESGGFAYTLAEPSLTALSGQTASFLSGGEFPVPTRSNNNGVQVEFKKFGIGLALTPTVIDGNQIILKVAPEVSELDYSAGVKTGGVDVPGLRVRRSETTVSLAPDETFIISGLVSRNTVNNSDRLPGLGNLPVLGAFFRSGRISREDKELVMVVTPHLVTPQSNGLPPGALPGADYHESSMGWMDMMTEPRRGSQPLRHGLSW</sequence>
<dbReference type="Pfam" id="PF00263">
    <property type="entry name" value="Secretin"/>
    <property type="match status" value="1"/>
</dbReference>
<keyword evidence="2" id="KW-0472">Membrane</keyword>
<dbReference type="GO" id="GO:0009306">
    <property type="term" value="P:protein secretion"/>
    <property type="evidence" value="ECO:0007669"/>
    <property type="project" value="InterPro"/>
</dbReference>
<feature type="transmembrane region" description="Helical" evidence="2">
    <location>
        <begin position="33"/>
        <end position="52"/>
    </location>
</feature>
<dbReference type="OrthoDB" id="9775455at2"/>
<dbReference type="eggNOG" id="COG4964">
    <property type="taxonomic scope" value="Bacteria"/>
</dbReference>
<evidence type="ECO:0000313" key="6">
    <source>
        <dbReference type="Proteomes" id="UP000010164"/>
    </source>
</evidence>
<dbReference type="PATRIC" id="fig|1177179.3.peg.1821"/>
<feature type="domain" description="Type II/III secretion system secretin-like" evidence="3">
    <location>
        <begin position="207"/>
        <end position="367"/>
    </location>
</feature>
<evidence type="ECO:0000259" key="4">
    <source>
        <dbReference type="Pfam" id="PF13629"/>
    </source>
</evidence>
<dbReference type="InterPro" id="IPR004846">
    <property type="entry name" value="T2SS/T3SS_dom"/>
</dbReference>
<evidence type="ECO:0000259" key="3">
    <source>
        <dbReference type="Pfam" id="PF00263"/>
    </source>
</evidence>
<keyword evidence="6" id="KW-1185">Reference proteome</keyword>
<accession>L0WC45</accession>
<dbReference type="PANTHER" id="PTHR30332">
    <property type="entry name" value="PROBABLE GENERAL SECRETION PATHWAY PROTEIN D"/>
    <property type="match status" value="1"/>
</dbReference>
<dbReference type="Pfam" id="PF13629">
    <property type="entry name" value="T2SS-T3SS_pil_N"/>
    <property type="match status" value="1"/>
</dbReference>
<organism evidence="5 6">
    <name type="scientific">Alcanivorax hongdengensis A-11-3</name>
    <dbReference type="NCBI Taxonomy" id="1177179"/>
    <lineage>
        <taxon>Bacteria</taxon>
        <taxon>Pseudomonadati</taxon>
        <taxon>Pseudomonadota</taxon>
        <taxon>Gammaproteobacteria</taxon>
        <taxon>Oceanospirillales</taxon>
        <taxon>Alcanivoracaceae</taxon>
        <taxon>Alcanivorax</taxon>
    </lineage>
</organism>
<dbReference type="InterPro" id="IPR001775">
    <property type="entry name" value="GspD/PilQ"/>
</dbReference>
<dbReference type="GO" id="GO:0015627">
    <property type="term" value="C:type II protein secretion system complex"/>
    <property type="evidence" value="ECO:0007669"/>
    <property type="project" value="TreeGrafter"/>
</dbReference>
<evidence type="ECO:0000313" key="5">
    <source>
        <dbReference type="EMBL" id="EKF74348.1"/>
    </source>
</evidence>
<gene>
    <name evidence="5" type="ORF">A11A3_09115</name>
</gene>
<keyword evidence="2" id="KW-0812">Transmembrane</keyword>
<dbReference type="PANTHER" id="PTHR30332:SF17">
    <property type="entry name" value="TYPE IV PILIATION SYSTEM PROTEIN DR_0774-RELATED"/>
    <property type="match status" value="1"/>
</dbReference>
<protein>
    <submittedName>
        <fullName evidence="5">Type II secretion system protein</fullName>
    </submittedName>
</protein>
<dbReference type="InterPro" id="IPR032789">
    <property type="entry name" value="T2SS-T3SS_pil_N"/>
</dbReference>
<comment type="similarity">
    <text evidence="1">Belongs to the bacterial secretin family.</text>
</comment>
<dbReference type="EMBL" id="AMRJ01000012">
    <property type="protein sequence ID" value="EKF74348.1"/>
    <property type="molecule type" value="Genomic_DNA"/>
</dbReference>
<evidence type="ECO:0000256" key="2">
    <source>
        <dbReference type="SAM" id="Phobius"/>
    </source>
</evidence>
<dbReference type="Proteomes" id="UP000010164">
    <property type="component" value="Unassembled WGS sequence"/>
</dbReference>
<reference evidence="5 6" key="1">
    <citation type="journal article" date="2012" name="J. Bacteriol.">
        <title>Genome Sequence of the Alkane-Degrading Bacterium Alcanivorax hongdengensis Type Strain A-11-3.</title>
        <authorList>
            <person name="Lai Q."/>
            <person name="Shao Z."/>
        </authorList>
    </citation>
    <scope>NUCLEOTIDE SEQUENCE [LARGE SCALE GENOMIC DNA]</scope>
    <source>
        <strain evidence="5 6">A-11-3</strain>
    </source>
</reference>
<evidence type="ECO:0000256" key="1">
    <source>
        <dbReference type="RuleBase" id="RU004003"/>
    </source>
</evidence>
<dbReference type="STRING" id="1177179.A11A3_09115"/>
<keyword evidence="2" id="KW-1133">Transmembrane helix</keyword>
<comment type="caution">
    <text evidence="5">The sequence shown here is derived from an EMBL/GenBank/DDBJ whole genome shotgun (WGS) entry which is preliminary data.</text>
</comment>
<dbReference type="InterPro" id="IPR050810">
    <property type="entry name" value="Bact_Secretion_Sys_Channel"/>
</dbReference>
<dbReference type="AlphaFoldDB" id="L0WC45"/>
<feature type="domain" description="Pilus formation protein N-terminal" evidence="4">
    <location>
        <begin position="64"/>
        <end position="133"/>
    </location>
</feature>
<proteinExistence type="inferred from homology"/>
<name>L0WC45_9GAMM</name>
<dbReference type="RefSeq" id="WP_008929001.1">
    <property type="nucleotide sequence ID" value="NZ_AMRJ01000012.1"/>
</dbReference>
<dbReference type="PRINTS" id="PR00811">
    <property type="entry name" value="BCTERIALGSPD"/>
</dbReference>